<evidence type="ECO:0000313" key="2">
    <source>
        <dbReference type="Proteomes" id="UP000824881"/>
    </source>
</evidence>
<organism evidence="1 2">
    <name type="scientific">Pleurotus cornucopiae</name>
    <name type="common">Cornucopia mushroom</name>
    <dbReference type="NCBI Taxonomy" id="5321"/>
    <lineage>
        <taxon>Eukaryota</taxon>
        <taxon>Fungi</taxon>
        <taxon>Dikarya</taxon>
        <taxon>Basidiomycota</taxon>
        <taxon>Agaricomycotina</taxon>
        <taxon>Agaricomycetes</taxon>
        <taxon>Agaricomycetidae</taxon>
        <taxon>Agaricales</taxon>
        <taxon>Pleurotineae</taxon>
        <taxon>Pleurotaceae</taxon>
        <taxon>Pleurotus</taxon>
    </lineage>
</organism>
<proteinExistence type="predicted"/>
<accession>A0ACB7J5L1</accession>
<dbReference type="EMBL" id="WQMT02000003">
    <property type="protein sequence ID" value="KAG9225138.1"/>
    <property type="molecule type" value="Genomic_DNA"/>
</dbReference>
<sequence length="170" mass="19388">MSRQTKYLLQALVEWPVVDIKIFLEEIMEDGRQDSDELALSIIDLLVAAARQSTENYLIFLRAGMLDILLYFYLGGHLNLGTQIAAQKACFDLAKVCLPDEGRDLDLVNHQILPLVASRPTKHYSYVSELAMRGQAWRLTRLSLVRRRFLTISARGSMGNMGFRVDRRPC</sequence>
<comment type="caution">
    <text evidence="1">The sequence shown here is derived from an EMBL/GenBank/DDBJ whole genome shotgun (WGS) entry which is preliminary data.</text>
</comment>
<name>A0ACB7J5L1_PLECO</name>
<keyword evidence="2" id="KW-1185">Reference proteome</keyword>
<protein>
    <submittedName>
        <fullName evidence="1">Uncharacterized protein</fullName>
    </submittedName>
</protein>
<dbReference type="Proteomes" id="UP000824881">
    <property type="component" value="Unassembled WGS sequence"/>
</dbReference>
<evidence type="ECO:0000313" key="1">
    <source>
        <dbReference type="EMBL" id="KAG9225138.1"/>
    </source>
</evidence>
<reference evidence="1 2" key="1">
    <citation type="journal article" date="2021" name="Appl. Environ. Microbiol.">
        <title>Genetic linkage and physical mapping for an oyster mushroom Pleurotus cornucopiae and QTL analysis for the trait cap color.</title>
        <authorList>
            <person name="Zhang Y."/>
            <person name="Gao W."/>
            <person name="Sonnenberg A."/>
            <person name="Chen Q."/>
            <person name="Zhang J."/>
            <person name="Huang C."/>
        </authorList>
    </citation>
    <scope>NUCLEOTIDE SEQUENCE [LARGE SCALE GENOMIC DNA]</scope>
    <source>
        <strain evidence="1">CCMSSC00406</strain>
    </source>
</reference>
<gene>
    <name evidence="1" type="ORF">CCMSSC00406_0007451</name>
</gene>